<protein>
    <submittedName>
        <fullName evidence="1">Uncharacterized protein</fullName>
    </submittedName>
</protein>
<sequence length="107" mass="11552">MTTATIPAPTLSANYAAPSAASELPEGLARLGLPEWATAWYAAEQGQAPAEVIRALEVVCEDYEPDFITLTPTRCEELGPFEIDTVELRAMLIDAYRIGFAHAQAVN</sequence>
<dbReference type="RefSeq" id="WP_071163516.1">
    <property type="nucleotide sequence ID" value="NZ_CP017812.1"/>
</dbReference>
<accession>A0A1D9MIN2</accession>
<evidence type="ECO:0000313" key="1">
    <source>
        <dbReference type="EMBL" id="AOZ72050.1"/>
    </source>
</evidence>
<dbReference type="Proteomes" id="UP000176288">
    <property type="component" value="Chromosome"/>
</dbReference>
<name>A0A1D9MIN2_9ACTO</name>
<dbReference type="OrthoDB" id="3253700at2"/>
<gene>
    <name evidence="1" type="ORF">BK816_01030</name>
</gene>
<dbReference type="EMBL" id="CP017812">
    <property type="protein sequence ID" value="AOZ72050.1"/>
    <property type="molecule type" value="Genomic_DNA"/>
</dbReference>
<dbReference type="AlphaFoldDB" id="A0A1D9MIN2"/>
<evidence type="ECO:0000313" key="2">
    <source>
        <dbReference type="Proteomes" id="UP000176288"/>
    </source>
</evidence>
<dbReference type="KEGG" id="avu:BK816_01030"/>
<reference evidence="1 2" key="1">
    <citation type="submission" date="2016-10" db="EMBL/GenBank/DDBJ databases">
        <title>Actinomyces aegypiusis sp. nov., isolated from the Aegypius monachus in Qinghai Tibet Plateau China.</title>
        <authorList>
            <person name="Wang Y."/>
        </authorList>
    </citation>
    <scope>NUCLEOTIDE SEQUENCE [LARGE SCALE GENOMIC DNA]</scope>
    <source>
        <strain evidence="1 2">VUL4_3</strain>
    </source>
</reference>
<keyword evidence="2" id="KW-1185">Reference proteome</keyword>
<organism evidence="1 2">
    <name type="scientific">Boudabousia tangfeifanii</name>
    <dbReference type="NCBI Taxonomy" id="1912795"/>
    <lineage>
        <taxon>Bacteria</taxon>
        <taxon>Bacillati</taxon>
        <taxon>Actinomycetota</taxon>
        <taxon>Actinomycetes</taxon>
        <taxon>Actinomycetales</taxon>
        <taxon>Actinomycetaceae</taxon>
        <taxon>Boudabousia</taxon>
    </lineage>
</organism>
<dbReference type="STRING" id="1912795.BK816_01030"/>
<proteinExistence type="predicted"/>